<dbReference type="AlphaFoldDB" id="A0AAW9PQT1"/>
<dbReference type="EMBL" id="JAZBJZ010000027">
    <property type="protein sequence ID" value="MEE3716829.1"/>
    <property type="molecule type" value="Genomic_DNA"/>
</dbReference>
<gene>
    <name evidence="2" type="ORF">V2H45_08730</name>
</gene>
<organism evidence="2 3">
    <name type="scientific">Tumidithrix elongata BACA0141</name>
    <dbReference type="NCBI Taxonomy" id="2716417"/>
    <lineage>
        <taxon>Bacteria</taxon>
        <taxon>Bacillati</taxon>
        <taxon>Cyanobacteriota</taxon>
        <taxon>Cyanophyceae</taxon>
        <taxon>Pseudanabaenales</taxon>
        <taxon>Pseudanabaenaceae</taxon>
        <taxon>Tumidithrix</taxon>
        <taxon>Tumidithrix elongata</taxon>
    </lineage>
</organism>
<evidence type="ECO:0000313" key="2">
    <source>
        <dbReference type="EMBL" id="MEE3716829.1"/>
    </source>
</evidence>
<protein>
    <submittedName>
        <fullName evidence="2">SH3 domain-containing protein</fullName>
    </submittedName>
</protein>
<feature type="domain" description="SH3b" evidence="1">
    <location>
        <begin position="93"/>
        <end position="146"/>
    </location>
</feature>
<sequence>MRFPDTAKSSVSLAFSAGLILAIGFATWKYVIVPYHTPPQRPKFANDIKSPPKPTLPIAAIKPSPLAKPQLTAKATPAADVKYAGKVNASMGLVLRSEPSQSAPRVGGADYNAKISVLKETPDREWVYIRQETTKEIGWVRSGNISR</sequence>
<evidence type="ECO:0000313" key="3">
    <source>
        <dbReference type="Proteomes" id="UP001333818"/>
    </source>
</evidence>
<name>A0AAW9PQT1_9CYAN</name>
<reference evidence="2" key="1">
    <citation type="submission" date="2024-01" db="EMBL/GenBank/DDBJ databases">
        <title>Bank of Algae and Cyanobacteria of the Azores (BACA) strain genomes.</title>
        <authorList>
            <person name="Luz R."/>
            <person name="Cordeiro R."/>
            <person name="Fonseca A."/>
            <person name="Goncalves V."/>
        </authorList>
    </citation>
    <scope>NUCLEOTIDE SEQUENCE</scope>
    <source>
        <strain evidence="2">BACA0141</strain>
    </source>
</reference>
<evidence type="ECO:0000259" key="1">
    <source>
        <dbReference type="Pfam" id="PF08239"/>
    </source>
</evidence>
<dbReference type="RefSeq" id="WP_330483257.1">
    <property type="nucleotide sequence ID" value="NZ_JAZBJZ010000027.1"/>
</dbReference>
<comment type="caution">
    <text evidence="2">The sequence shown here is derived from an EMBL/GenBank/DDBJ whole genome shotgun (WGS) entry which is preliminary data.</text>
</comment>
<keyword evidence="3" id="KW-1185">Reference proteome</keyword>
<dbReference type="Proteomes" id="UP001333818">
    <property type="component" value="Unassembled WGS sequence"/>
</dbReference>
<dbReference type="InterPro" id="IPR003646">
    <property type="entry name" value="SH3-like_bac-type"/>
</dbReference>
<dbReference type="Pfam" id="PF08239">
    <property type="entry name" value="SH3_3"/>
    <property type="match status" value="1"/>
</dbReference>
<proteinExistence type="predicted"/>
<dbReference type="Gene3D" id="2.30.30.40">
    <property type="entry name" value="SH3 Domains"/>
    <property type="match status" value="1"/>
</dbReference>
<accession>A0AAW9PQT1</accession>